<reference evidence="9 10" key="2">
    <citation type="journal article" date="2011" name="Stand. Genomic Sci.">
        <title>Complete genome sequence of Oceanithermus profundus type strain (506).</title>
        <authorList>
            <person name="Pati A."/>
            <person name="Zhang X."/>
            <person name="Lapidus A."/>
            <person name="Nolan M."/>
            <person name="Lucas S."/>
            <person name="Del Rio T.G."/>
            <person name="Tice H."/>
            <person name="Cheng J.F."/>
            <person name="Tapia R."/>
            <person name="Han C."/>
            <person name="Goodwin L."/>
            <person name="Pitluck S."/>
            <person name="Liolios K."/>
            <person name="Pagani I."/>
            <person name="Ivanova N."/>
            <person name="Mavromatis K."/>
            <person name="Chen A."/>
            <person name="Palaniappan K."/>
            <person name="Hauser L."/>
            <person name="Jeffries C.D."/>
            <person name="Brambilla E.M."/>
            <person name="Rohl A."/>
            <person name="Mwirichia R."/>
            <person name="Rohde M."/>
            <person name="Tindall B.J."/>
            <person name="Sikorski J."/>
            <person name="Wirth R."/>
            <person name="Goker M."/>
            <person name="Woyke T."/>
            <person name="Detter J.C."/>
            <person name="Bristow J."/>
            <person name="Eisen J.A."/>
            <person name="Markowitz V."/>
            <person name="Hugenholtz P."/>
            <person name="Kyrpides N.C."/>
            <person name="Klenk H.P."/>
            <person name="Land M."/>
        </authorList>
    </citation>
    <scope>NUCLEOTIDE SEQUENCE [LARGE SCALE GENOMIC DNA]</scope>
    <source>
        <strain evidence="10">DSM 14977 / NBRC 100410 / VKM B-2274 / 506</strain>
        <plasmid evidence="10">Plasmid pOCEPR01</plasmid>
    </source>
</reference>
<dbReference type="Proteomes" id="UP000008722">
    <property type="component" value="Plasmid pOCEPR01"/>
</dbReference>
<organism evidence="9 10">
    <name type="scientific">Oceanithermus profundus (strain DSM 14977 / NBRC 100410 / VKM B-2274 / 506)</name>
    <dbReference type="NCBI Taxonomy" id="670487"/>
    <lineage>
        <taxon>Bacteria</taxon>
        <taxon>Thermotogati</taxon>
        <taxon>Deinococcota</taxon>
        <taxon>Deinococci</taxon>
        <taxon>Thermales</taxon>
        <taxon>Thermaceae</taxon>
        <taxon>Oceanithermus</taxon>
    </lineage>
</organism>
<evidence type="ECO:0000256" key="3">
    <source>
        <dbReference type="ARBA" id="ARBA00022481"/>
    </source>
</evidence>
<dbReference type="RefSeq" id="WP_013449782.1">
    <property type="nucleotide sequence ID" value="NC_014753.1"/>
</dbReference>
<evidence type="ECO:0000256" key="5">
    <source>
        <dbReference type="ARBA" id="ARBA00022764"/>
    </source>
</evidence>
<dbReference type="GO" id="GO:0042597">
    <property type="term" value="C:periplasmic space"/>
    <property type="evidence" value="ECO:0007669"/>
    <property type="project" value="UniProtKB-SubCell"/>
</dbReference>
<dbReference type="AlphaFoldDB" id="E4UAM4"/>
<accession>E4UAM4</accession>
<keyword evidence="4" id="KW-0812">Transmembrane</keyword>
<gene>
    <name evidence="9" type="ordered locus">Ocepr_2355</name>
</gene>
<keyword evidence="3" id="KW-0488">Methylation</keyword>
<dbReference type="GO" id="GO:0009279">
    <property type="term" value="C:cell outer membrane"/>
    <property type="evidence" value="ECO:0007669"/>
    <property type="project" value="UniProtKB-SubCell"/>
</dbReference>
<dbReference type="KEGG" id="opr:Ocepr_2355"/>
<dbReference type="InterPro" id="IPR045584">
    <property type="entry name" value="Pilin-like"/>
</dbReference>
<proteinExistence type="predicted"/>
<evidence type="ECO:0000256" key="7">
    <source>
        <dbReference type="ARBA" id="ARBA00023136"/>
    </source>
</evidence>
<keyword evidence="9" id="KW-0614">Plasmid</keyword>
<dbReference type="HOGENOM" id="CLU_091705_7_4_0"/>
<evidence type="ECO:0000256" key="6">
    <source>
        <dbReference type="ARBA" id="ARBA00022989"/>
    </source>
</evidence>
<keyword evidence="5" id="KW-0574">Periplasm</keyword>
<evidence type="ECO:0000313" key="10">
    <source>
        <dbReference type="Proteomes" id="UP000008722"/>
    </source>
</evidence>
<keyword evidence="6" id="KW-1133">Transmembrane helix</keyword>
<dbReference type="eggNOG" id="COG2165">
    <property type="taxonomic scope" value="Bacteria"/>
</dbReference>
<evidence type="ECO:0000256" key="4">
    <source>
        <dbReference type="ARBA" id="ARBA00022692"/>
    </source>
</evidence>
<comment type="subcellular location">
    <subcellularLocation>
        <location evidence="1">Cell outer membrane</location>
        <topology evidence="1">Single-pass membrane protein</topology>
    </subcellularLocation>
    <subcellularLocation>
        <location evidence="2">Periplasm</location>
    </subcellularLocation>
</comment>
<dbReference type="PANTHER" id="PTHR30093">
    <property type="entry name" value="GENERAL SECRETION PATHWAY PROTEIN G"/>
    <property type="match status" value="1"/>
</dbReference>
<evidence type="ECO:0000313" key="9">
    <source>
        <dbReference type="EMBL" id="ADR37803.1"/>
    </source>
</evidence>
<evidence type="ECO:0000256" key="2">
    <source>
        <dbReference type="ARBA" id="ARBA00004418"/>
    </source>
</evidence>
<evidence type="ECO:0000256" key="1">
    <source>
        <dbReference type="ARBA" id="ARBA00004203"/>
    </source>
</evidence>
<geneLocation type="plasmid" evidence="9 10">
    <name>pOCEPR01</name>
</geneLocation>
<keyword evidence="7" id="KW-0472">Membrane</keyword>
<name>E4UAM4_OCEP5</name>
<dbReference type="Gene3D" id="3.30.700.10">
    <property type="entry name" value="Glycoprotein, Type 4 Pilin"/>
    <property type="match status" value="1"/>
</dbReference>
<dbReference type="OrthoDB" id="195052at2"/>
<reference evidence="10" key="1">
    <citation type="submission" date="2010-11" db="EMBL/GenBank/DDBJ databases">
        <title>The complete sequence of plasmid of Oceanithermus profundus DSM 14977.</title>
        <authorList>
            <consortium name="US DOE Joint Genome Institute (JGI-PGF)"/>
            <person name="Lucas S."/>
            <person name="Copeland A."/>
            <person name="Lapidus A."/>
            <person name="Bruce D."/>
            <person name="Goodwin L."/>
            <person name="Pitluck S."/>
            <person name="Kyrpides N."/>
            <person name="Mavromatis K."/>
            <person name="Pagani I."/>
            <person name="Ivanova N."/>
            <person name="Zhang X."/>
            <person name="Brettin T."/>
            <person name="Detter J.C."/>
            <person name="Tapia R."/>
            <person name="Han C."/>
            <person name="Land M."/>
            <person name="Hauser L."/>
            <person name="Markowitz V."/>
            <person name="Cheng J.-F."/>
            <person name="Hugenholtz P."/>
            <person name="Woyke T."/>
            <person name="Wu D."/>
            <person name="Tindall B."/>
            <person name="Faehnrich R."/>
            <person name="Brambilla E."/>
            <person name="Klenk H.-P."/>
            <person name="Eisen J.A."/>
        </authorList>
    </citation>
    <scope>NUCLEOTIDE SEQUENCE [LARGE SCALE GENOMIC DNA]</scope>
    <source>
        <strain evidence="10">DSM 14977 / NBRC 100410 / VKM B-2274 / 506</strain>
        <plasmid evidence="10">Plasmid pOCEPR01</plasmid>
    </source>
</reference>
<dbReference type="SUPFAM" id="SSF54523">
    <property type="entry name" value="Pili subunits"/>
    <property type="match status" value="1"/>
</dbReference>
<sequence length="132" mass="14126" precursor="true">MRKNKGFTMIELMVVIGILAILMAFLLPRIARAQKSGNDQAAISYLREISQAEAQYRGRTFTYTGNIADLQALEPPLPAAPTGVTAALISGDATGFCAVARHDDGTYWHQATQDGIKPMSVKASAAQPTACE</sequence>
<keyword evidence="8" id="KW-0998">Cell outer membrane</keyword>
<dbReference type="InterPro" id="IPR012902">
    <property type="entry name" value="N_methyl_site"/>
</dbReference>
<dbReference type="EMBL" id="CP002362">
    <property type="protein sequence ID" value="ADR37803.1"/>
    <property type="molecule type" value="Genomic_DNA"/>
</dbReference>
<evidence type="ECO:0008006" key="11">
    <source>
        <dbReference type="Google" id="ProtNLM"/>
    </source>
</evidence>
<dbReference type="NCBIfam" id="TIGR02532">
    <property type="entry name" value="IV_pilin_GFxxxE"/>
    <property type="match status" value="1"/>
</dbReference>
<dbReference type="PANTHER" id="PTHR30093:SF44">
    <property type="entry name" value="TYPE II SECRETION SYSTEM CORE PROTEIN G"/>
    <property type="match status" value="1"/>
</dbReference>
<dbReference type="Pfam" id="PF07963">
    <property type="entry name" value="N_methyl"/>
    <property type="match status" value="1"/>
</dbReference>
<protein>
    <recommendedName>
        <fullName evidence="11">Prepilin-type N-terminal cleavage/methylation domain-containing protein</fullName>
    </recommendedName>
</protein>
<keyword evidence="10" id="KW-1185">Reference proteome</keyword>
<evidence type="ECO:0000256" key="8">
    <source>
        <dbReference type="ARBA" id="ARBA00023237"/>
    </source>
</evidence>